<evidence type="ECO:0000313" key="2">
    <source>
        <dbReference type="Proteomes" id="UP000070498"/>
    </source>
</evidence>
<evidence type="ECO:0008006" key="3">
    <source>
        <dbReference type="Google" id="ProtNLM"/>
    </source>
</evidence>
<keyword evidence="2" id="KW-1185">Reference proteome</keyword>
<protein>
    <recommendedName>
        <fullName evidence="3">DUF3313 domain-containing protein</fullName>
    </recommendedName>
</protein>
<dbReference type="InterPro" id="IPR021747">
    <property type="entry name" value="DUF3313"/>
</dbReference>
<dbReference type="EMBL" id="LNUW01000038">
    <property type="protein sequence ID" value="KXG84091.1"/>
    <property type="molecule type" value="Genomic_DNA"/>
</dbReference>
<sequence length="316" mass="33909">MLRQSSTATVLPNLSEANKVHSNLLSFRPLDKDPLKRLFSVLFVSMAIAASGCTTMPMKESGTLTSYSNLGVAKDKLGKKRRFYVDGQQLAQVKTVRIVPTSFTFIAASKVKTDANRALVSNALDRALCVALSDKYQIVPTNQPADLTIRSVVTDIVPTNKDMAAAATVVSVGGGFALPDNIPLVGIPRIPFGLGGLAVEAEAVDNLNVQRAAMMWARGANFLQDKPRYSEVGDAYNQASKFAADFSKILIVGREPKMLDASIPSRHRVQSWLGGKPKYAACEAFGRSPGVQGAVATKFGLPPQWTDKKPKSGVTP</sequence>
<dbReference type="Proteomes" id="UP000070498">
    <property type="component" value="Unassembled WGS sequence"/>
</dbReference>
<accession>A0A135NY30</accession>
<evidence type="ECO:0000313" key="1">
    <source>
        <dbReference type="EMBL" id="KXG84091.1"/>
    </source>
</evidence>
<dbReference type="Pfam" id="PF11769">
    <property type="entry name" value="DUF3313"/>
    <property type="match status" value="1"/>
</dbReference>
<comment type="caution">
    <text evidence="1">The sequence shown here is derived from an EMBL/GenBank/DDBJ whole genome shotgun (WGS) entry which is preliminary data.</text>
</comment>
<dbReference type="AlphaFoldDB" id="A0A135NY30"/>
<gene>
    <name evidence="1" type="ORF">ATO67_13860</name>
</gene>
<name>A0A135NY30_9HYPH</name>
<proteinExistence type="predicted"/>
<organism evidence="1 2">
    <name type="scientific">Agrobacterium bohemicum</name>
    <dbReference type="NCBI Taxonomy" id="2052828"/>
    <lineage>
        <taxon>Bacteria</taxon>
        <taxon>Pseudomonadati</taxon>
        <taxon>Pseudomonadota</taxon>
        <taxon>Alphaproteobacteria</taxon>
        <taxon>Hyphomicrobiales</taxon>
        <taxon>Rhizobiaceae</taxon>
        <taxon>Rhizobium/Agrobacterium group</taxon>
        <taxon>Agrobacterium</taxon>
    </lineage>
</organism>
<reference evidence="1 2" key="1">
    <citation type="submission" date="2015-11" db="EMBL/GenBank/DDBJ databases">
        <title>Draft genome sequence of Agrobacterium sp. R89-1.</title>
        <authorList>
            <person name="Zahradnik J."/>
            <person name="Kyslikova E."/>
            <person name="Palyzova A."/>
            <person name="Kyslik P."/>
        </authorList>
    </citation>
    <scope>NUCLEOTIDE SEQUENCE [LARGE SCALE GENOMIC DNA]</scope>
    <source>
        <strain evidence="1 2">R89-1</strain>
    </source>
</reference>